<dbReference type="InterPro" id="IPR023187">
    <property type="entry name" value="Tscrpt_reg_MarR-type_CS"/>
</dbReference>
<protein>
    <recommendedName>
        <fullName evidence="6">Transcriptional regulator SlyA</fullName>
    </recommendedName>
</protein>
<organism evidence="8 9">
    <name type="scientific">Franconibacter pulveris</name>
    <dbReference type="NCBI Taxonomy" id="435910"/>
    <lineage>
        <taxon>Bacteria</taxon>
        <taxon>Pseudomonadati</taxon>
        <taxon>Pseudomonadota</taxon>
        <taxon>Gammaproteobacteria</taxon>
        <taxon>Enterobacterales</taxon>
        <taxon>Enterobacteriaceae</taxon>
        <taxon>Franconibacter</taxon>
    </lineage>
</organism>
<evidence type="ECO:0000259" key="7">
    <source>
        <dbReference type="PROSITE" id="PS50995"/>
    </source>
</evidence>
<dbReference type="InterPro" id="IPR039422">
    <property type="entry name" value="MarR/SlyA-like"/>
</dbReference>
<dbReference type="STRING" id="1121863.GCA_000621185_02833"/>
<evidence type="ECO:0000256" key="3">
    <source>
        <dbReference type="ARBA" id="ARBA00023125"/>
    </source>
</evidence>
<reference evidence="8 9" key="1">
    <citation type="submission" date="2015-06" db="EMBL/GenBank/DDBJ databases">
        <title>Genome sequencing of Cronobacter sp. strain DJ34 isolated from petroleum contaminated sludge of Duliajan Oil Fields, Assam, India.</title>
        <authorList>
            <person name="Pal S."/>
            <person name="Banerjee T.D."/>
            <person name="Roy A."/>
            <person name="Sar P."/>
            <person name="Kazy S.K."/>
        </authorList>
    </citation>
    <scope>NUCLEOTIDE SEQUENCE [LARGE SCALE GENOMIC DNA]</scope>
    <source>
        <strain evidence="8 9">DJ34</strain>
    </source>
</reference>
<dbReference type="AlphaFoldDB" id="A0A0J8VSK0"/>
<comment type="function">
    <text evidence="6">Transcription regulator that can specifically activate or repress expression of target genes.</text>
</comment>
<dbReference type="InterPro" id="IPR036390">
    <property type="entry name" value="WH_DNA-bd_sf"/>
</dbReference>
<keyword evidence="3 6" id="KW-0238">DNA-binding</keyword>
<dbReference type="SUPFAM" id="SSF46785">
    <property type="entry name" value="Winged helix' DNA-binding domain"/>
    <property type="match status" value="1"/>
</dbReference>
<keyword evidence="1 6" id="KW-0678">Repressor</keyword>
<dbReference type="GO" id="GO:0003677">
    <property type="term" value="F:DNA binding"/>
    <property type="evidence" value="ECO:0007669"/>
    <property type="project" value="UniProtKB-UniRule"/>
</dbReference>
<evidence type="ECO:0000256" key="1">
    <source>
        <dbReference type="ARBA" id="ARBA00022491"/>
    </source>
</evidence>
<dbReference type="GO" id="GO:0006950">
    <property type="term" value="P:response to stress"/>
    <property type="evidence" value="ECO:0007669"/>
    <property type="project" value="TreeGrafter"/>
</dbReference>
<evidence type="ECO:0000256" key="5">
    <source>
        <dbReference type="ARBA" id="ARBA00023163"/>
    </source>
</evidence>
<dbReference type="OrthoDB" id="5296557at2"/>
<dbReference type="PROSITE" id="PS50995">
    <property type="entry name" value="HTH_MARR_2"/>
    <property type="match status" value="1"/>
</dbReference>
<dbReference type="GO" id="GO:0003700">
    <property type="term" value="F:DNA-binding transcription factor activity"/>
    <property type="evidence" value="ECO:0007669"/>
    <property type="project" value="UniProtKB-UniRule"/>
</dbReference>
<comment type="similarity">
    <text evidence="6">Belongs to the SlyA family.</text>
</comment>
<keyword evidence="9" id="KW-1185">Reference proteome</keyword>
<dbReference type="Gene3D" id="1.10.10.10">
    <property type="entry name" value="Winged helix-like DNA-binding domain superfamily/Winged helix DNA-binding domain"/>
    <property type="match status" value="1"/>
</dbReference>
<evidence type="ECO:0000313" key="9">
    <source>
        <dbReference type="Proteomes" id="UP000037315"/>
    </source>
</evidence>
<dbReference type="EMBL" id="LFEJ01000004">
    <property type="protein sequence ID" value="KMV35957.1"/>
    <property type="molecule type" value="Genomic_DNA"/>
</dbReference>
<dbReference type="InterPro" id="IPR023071">
    <property type="entry name" value="Tscrpt_reg_SlyA"/>
</dbReference>
<evidence type="ECO:0000256" key="4">
    <source>
        <dbReference type="ARBA" id="ARBA00023159"/>
    </source>
</evidence>
<evidence type="ECO:0000256" key="6">
    <source>
        <dbReference type="HAMAP-Rule" id="MF_01819"/>
    </source>
</evidence>
<name>A0A0J8VSK0_9ENTR</name>
<comment type="caution">
    <text evidence="8">The sequence shown here is derived from an EMBL/GenBank/DDBJ whole genome shotgun (WGS) entry which is preliminary data.</text>
</comment>
<dbReference type="SMART" id="SM00347">
    <property type="entry name" value="HTH_MARR"/>
    <property type="match status" value="1"/>
</dbReference>
<dbReference type="HAMAP" id="MF_01819">
    <property type="entry name" value="HTH_type_SlyA"/>
    <property type="match status" value="1"/>
</dbReference>
<dbReference type="RefSeq" id="WP_024561720.1">
    <property type="nucleotide sequence ID" value="NZ_LFEJ01000004.1"/>
</dbReference>
<gene>
    <name evidence="6" type="primary">slyA</name>
    <name evidence="8" type="ORF">ACH50_03730</name>
</gene>
<dbReference type="NCBIfam" id="NF002926">
    <property type="entry name" value="PRK03573.1"/>
    <property type="match status" value="1"/>
</dbReference>
<comment type="subunit">
    <text evidence="6">Homodimer.</text>
</comment>
<keyword evidence="5 6" id="KW-0804">Transcription</keyword>
<dbReference type="PATRIC" id="fig|1656095.3.peg.2840"/>
<dbReference type="PRINTS" id="PR00598">
    <property type="entry name" value="HTHMARR"/>
</dbReference>
<keyword evidence="4 6" id="KW-0010">Activator</keyword>
<dbReference type="GO" id="GO:0045892">
    <property type="term" value="P:negative regulation of DNA-templated transcription"/>
    <property type="evidence" value="ECO:0007669"/>
    <property type="project" value="UniProtKB-ARBA"/>
</dbReference>
<dbReference type="GO" id="GO:0045893">
    <property type="term" value="P:positive regulation of DNA-templated transcription"/>
    <property type="evidence" value="ECO:0007669"/>
    <property type="project" value="UniProtKB-ARBA"/>
</dbReference>
<dbReference type="PANTHER" id="PTHR33164">
    <property type="entry name" value="TRANSCRIPTIONAL REGULATOR, MARR FAMILY"/>
    <property type="match status" value="1"/>
</dbReference>
<sequence>MKLESPLGSDLARLVRIWRALIDHRLKPLELTQTHWVTLHNIHELPPDQSQIQLAKAIGIEQPSLVRTLDQLEEKGLISRHTCASDRRAKRIKLTEKARPIITEMEDVIRKTRGEILSGISEAELNTLLNLIARLEKNINELQERG</sequence>
<dbReference type="InterPro" id="IPR036388">
    <property type="entry name" value="WH-like_DNA-bd_sf"/>
</dbReference>
<dbReference type="PANTHER" id="PTHR33164:SF64">
    <property type="entry name" value="TRANSCRIPTIONAL REGULATOR SLYA"/>
    <property type="match status" value="1"/>
</dbReference>
<proteinExistence type="inferred from homology"/>
<dbReference type="FunFam" id="1.10.10.10:FF:000261">
    <property type="entry name" value="Transcriptional regulator SlyA"/>
    <property type="match status" value="1"/>
</dbReference>
<feature type="domain" description="HTH marR-type" evidence="7">
    <location>
        <begin position="4"/>
        <end position="137"/>
    </location>
</feature>
<dbReference type="InterPro" id="IPR000835">
    <property type="entry name" value="HTH_MarR-typ"/>
</dbReference>
<accession>A0A0J8VSK0</accession>
<keyword evidence="2 6" id="KW-0805">Transcription regulation</keyword>
<evidence type="ECO:0000313" key="8">
    <source>
        <dbReference type="EMBL" id="KMV35957.1"/>
    </source>
</evidence>
<dbReference type="PROSITE" id="PS01117">
    <property type="entry name" value="HTH_MARR_1"/>
    <property type="match status" value="1"/>
</dbReference>
<evidence type="ECO:0000256" key="2">
    <source>
        <dbReference type="ARBA" id="ARBA00023015"/>
    </source>
</evidence>
<dbReference type="Pfam" id="PF01047">
    <property type="entry name" value="MarR"/>
    <property type="match status" value="1"/>
</dbReference>
<dbReference type="Proteomes" id="UP000037315">
    <property type="component" value="Unassembled WGS sequence"/>
</dbReference>